<dbReference type="Proteomes" id="UP000789702">
    <property type="component" value="Unassembled WGS sequence"/>
</dbReference>
<protein>
    <submittedName>
        <fullName evidence="1">1179_t:CDS:1</fullName>
    </submittedName>
</protein>
<name>A0ACA9NRU5_9GLOM</name>
<reference evidence="1" key="1">
    <citation type="submission" date="2021-06" db="EMBL/GenBank/DDBJ databases">
        <authorList>
            <person name="Kallberg Y."/>
            <person name="Tangrot J."/>
            <person name="Rosling A."/>
        </authorList>
    </citation>
    <scope>NUCLEOTIDE SEQUENCE</scope>
    <source>
        <strain evidence="1">IL203A</strain>
    </source>
</reference>
<sequence>PIATGLKQNDPFRLESWAGGDDGSDKVDPEKAKKLEEQKRTSAQWIPFLLKSELIIRAGPINKRKGLFSKKRLLILTDFPRLIYVDQEKMEQKGEIYWSSRMVVELKTKKTFFVHT</sequence>
<evidence type="ECO:0000313" key="1">
    <source>
        <dbReference type="EMBL" id="CAG8673728.1"/>
    </source>
</evidence>
<evidence type="ECO:0000313" key="2">
    <source>
        <dbReference type="Proteomes" id="UP000789702"/>
    </source>
</evidence>
<gene>
    <name evidence="1" type="ORF">DHETER_LOCUS10301</name>
</gene>
<proteinExistence type="predicted"/>
<keyword evidence="2" id="KW-1185">Reference proteome</keyword>
<feature type="non-terminal residue" evidence="1">
    <location>
        <position position="1"/>
    </location>
</feature>
<dbReference type="EMBL" id="CAJVPU010019827">
    <property type="protein sequence ID" value="CAG8673728.1"/>
    <property type="molecule type" value="Genomic_DNA"/>
</dbReference>
<organism evidence="1 2">
    <name type="scientific">Dentiscutata heterogama</name>
    <dbReference type="NCBI Taxonomy" id="1316150"/>
    <lineage>
        <taxon>Eukaryota</taxon>
        <taxon>Fungi</taxon>
        <taxon>Fungi incertae sedis</taxon>
        <taxon>Mucoromycota</taxon>
        <taxon>Glomeromycotina</taxon>
        <taxon>Glomeromycetes</taxon>
        <taxon>Diversisporales</taxon>
        <taxon>Gigasporaceae</taxon>
        <taxon>Dentiscutata</taxon>
    </lineage>
</organism>
<comment type="caution">
    <text evidence="1">The sequence shown here is derived from an EMBL/GenBank/DDBJ whole genome shotgun (WGS) entry which is preliminary data.</text>
</comment>
<accession>A0ACA9NRU5</accession>
<feature type="non-terminal residue" evidence="1">
    <location>
        <position position="116"/>
    </location>
</feature>